<feature type="modified residue" description="4-aspartylphosphate" evidence="1">
    <location>
        <position position="72"/>
    </location>
</feature>
<dbReference type="SUPFAM" id="SSF52172">
    <property type="entry name" value="CheY-like"/>
    <property type="match status" value="1"/>
</dbReference>
<dbReference type="Gene3D" id="3.40.50.2300">
    <property type="match status" value="1"/>
</dbReference>
<gene>
    <name evidence="3" type="ORF">LDG_8209</name>
</gene>
<dbReference type="PROSITE" id="PS50110">
    <property type="entry name" value="RESPONSE_REGULATORY"/>
    <property type="match status" value="1"/>
</dbReference>
<organism evidence="3 4">
    <name type="scientific">Legionella drancourtii LLAP12</name>
    <dbReference type="NCBI Taxonomy" id="658187"/>
    <lineage>
        <taxon>Bacteria</taxon>
        <taxon>Pseudomonadati</taxon>
        <taxon>Pseudomonadota</taxon>
        <taxon>Gammaproteobacteria</taxon>
        <taxon>Legionellales</taxon>
        <taxon>Legionellaceae</taxon>
        <taxon>Legionella</taxon>
    </lineage>
</organism>
<evidence type="ECO:0000313" key="3">
    <source>
        <dbReference type="EMBL" id="EHL29917.1"/>
    </source>
</evidence>
<name>G9ESD6_9GAMM</name>
<dbReference type="EMBL" id="JH413843">
    <property type="protein sequence ID" value="EHL29917.1"/>
    <property type="molecule type" value="Genomic_DNA"/>
</dbReference>
<dbReference type="Pfam" id="PF00072">
    <property type="entry name" value="Response_reg"/>
    <property type="match status" value="1"/>
</dbReference>
<dbReference type="HOGENOM" id="CLU_000445_69_17_6"/>
<dbReference type="InterPro" id="IPR052893">
    <property type="entry name" value="TCS_response_regulator"/>
</dbReference>
<keyword evidence="4" id="KW-1185">Reference proteome</keyword>
<evidence type="ECO:0000256" key="1">
    <source>
        <dbReference type="PROSITE-ProRule" id="PRU00169"/>
    </source>
</evidence>
<evidence type="ECO:0000259" key="2">
    <source>
        <dbReference type="PROSITE" id="PS50110"/>
    </source>
</evidence>
<dbReference type="InParanoid" id="G9ESD6"/>
<keyword evidence="1" id="KW-0597">Phosphoprotein</keyword>
<feature type="domain" description="Response regulatory" evidence="2">
    <location>
        <begin position="14"/>
        <end position="139"/>
    </location>
</feature>
<dbReference type="PANTHER" id="PTHR44520">
    <property type="entry name" value="RESPONSE REGULATOR RCP1-RELATED"/>
    <property type="match status" value="1"/>
</dbReference>
<evidence type="ECO:0000313" key="4">
    <source>
        <dbReference type="Proteomes" id="UP000002770"/>
    </source>
</evidence>
<dbReference type="eggNOG" id="COG0784">
    <property type="taxonomic scope" value="Bacteria"/>
</dbReference>
<sequence length="156" mass="18101">MNNDTLQHKERPVRLLLVEDNHGDALLVKRAFERTKIENKITVASTGEEALSLLCSKNKKDKLKMPDIIILDLNLPGINGLEVLKVIKNDVRLRRIPVIILSSSSAEYDVIHCYDNYANCYIKKAANLEELYELTDKIEQFWFKHVILPDEEKKRR</sequence>
<dbReference type="SMART" id="SM00448">
    <property type="entry name" value="REC"/>
    <property type="match status" value="1"/>
</dbReference>
<dbReference type="CDD" id="cd17557">
    <property type="entry name" value="REC_Rcp-like"/>
    <property type="match status" value="1"/>
</dbReference>
<dbReference type="Proteomes" id="UP000002770">
    <property type="component" value="Unassembled WGS sequence"/>
</dbReference>
<dbReference type="GO" id="GO:0000160">
    <property type="term" value="P:phosphorelay signal transduction system"/>
    <property type="evidence" value="ECO:0007669"/>
    <property type="project" value="InterPro"/>
</dbReference>
<reference evidence="3 4" key="1">
    <citation type="journal article" date="2011" name="BMC Genomics">
        <title>Insight into cross-talk between intra-amoebal pathogens.</title>
        <authorList>
            <person name="Gimenez G."/>
            <person name="Bertelli C."/>
            <person name="Moliner C."/>
            <person name="Robert C."/>
            <person name="Raoult D."/>
            <person name="Fournier P.E."/>
            <person name="Greub G."/>
        </authorList>
    </citation>
    <scope>NUCLEOTIDE SEQUENCE [LARGE SCALE GENOMIC DNA]</scope>
    <source>
        <strain evidence="3 4">LLAP12</strain>
    </source>
</reference>
<dbReference type="STRING" id="658187.LDG_8209"/>
<dbReference type="InterPro" id="IPR001789">
    <property type="entry name" value="Sig_transdc_resp-reg_receiver"/>
</dbReference>
<protein>
    <recommendedName>
        <fullName evidence="2">Response regulatory domain-containing protein</fullName>
    </recommendedName>
</protein>
<proteinExistence type="predicted"/>
<dbReference type="RefSeq" id="WP_006872092.1">
    <property type="nucleotide sequence ID" value="NZ_JH413843.1"/>
</dbReference>
<dbReference type="AlphaFoldDB" id="G9ESD6"/>
<dbReference type="InterPro" id="IPR011006">
    <property type="entry name" value="CheY-like_superfamily"/>
</dbReference>
<accession>G9ESD6</accession>
<dbReference type="OrthoDB" id="9793549at2"/>